<reference evidence="3 4" key="1">
    <citation type="submission" date="2018-11" db="EMBL/GenBank/DDBJ databases">
        <title>Genome assembly of Steccherinum ochraceum LE-BIN_3174, the white-rot fungus of the Steccherinaceae family (The Residual Polyporoid clade, Polyporales, Basidiomycota).</title>
        <authorList>
            <person name="Fedorova T.V."/>
            <person name="Glazunova O.A."/>
            <person name="Landesman E.O."/>
            <person name="Moiseenko K.V."/>
            <person name="Psurtseva N.V."/>
            <person name="Savinova O.S."/>
            <person name="Shakhova N.V."/>
            <person name="Tyazhelova T.V."/>
            <person name="Vasina D.V."/>
        </authorList>
    </citation>
    <scope>NUCLEOTIDE SEQUENCE [LARGE SCALE GENOMIC DNA]</scope>
    <source>
        <strain evidence="3 4">LE-BIN_3174</strain>
    </source>
</reference>
<dbReference type="InterPro" id="IPR002035">
    <property type="entry name" value="VWF_A"/>
</dbReference>
<feature type="compositionally biased region" description="Basic and acidic residues" evidence="1">
    <location>
        <begin position="63"/>
        <end position="76"/>
    </location>
</feature>
<dbReference type="InterPro" id="IPR015894">
    <property type="entry name" value="Guanylate-bd_N"/>
</dbReference>
<evidence type="ECO:0000313" key="3">
    <source>
        <dbReference type="EMBL" id="TCD67573.1"/>
    </source>
</evidence>
<dbReference type="SUPFAM" id="SSF50978">
    <property type="entry name" value="WD40 repeat-like"/>
    <property type="match status" value="1"/>
</dbReference>
<dbReference type="Pfam" id="PF13519">
    <property type="entry name" value="VWA_2"/>
    <property type="match status" value="1"/>
</dbReference>
<feature type="compositionally biased region" description="Basic and acidic residues" evidence="1">
    <location>
        <begin position="1"/>
        <end position="19"/>
    </location>
</feature>
<feature type="region of interest" description="Disordered" evidence="1">
    <location>
        <begin position="1"/>
        <end position="150"/>
    </location>
</feature>
<organism evidence="3 4">
    <name type="scientific">Steccherinum ochraceum</name>
    <dbReference type="NCBI Taxonomy" id="92696"/>
    <lineage>
        <taxon>Eukaryota</taxon>
        <taxon>Fungi</taxon>
        <taxon>Dikarya</taxon>
        <taxon>Basidiomycota</taxon>
        <taxon>Agaricomycotina</taxon>
        <taxon>Agaricomycetes</taxon>
        <taxon>Polyporales</taxon>
        <taxon>Steccherinaceae</taxon>
        <taxon>Steccherinum</taxon>
    </lineage>
</organism>
<dbReference type="SUPFAM" id="SSF53300">
    <property type="entry name" value="vWA-like"/>
    <property type="match status" value="1"/>
</dbReference>
<dbReference type="PANTHER" id="PTHR22796">
    <property type="entry name" value="URG4-RELATED"/>
    <property type="match status" value="1"/>
</dbReference>
<proteinExistence type="predicted"/>
<feature type="compositionally biased region" description="Polar residues" evidence="1">
    <location>
        <begin position="33"/>
        <end position="52"/>
    </location>
</feature>
<protein>
    <recommendedName>
        <fullName evidence="2">VWFA domain-containing protein</fullName>
    </recommendedName>
</protein>
<dbReference type="STRING" id="92696.A0A4R0RKX3"/>
<dbReference type="OrthoDB" id="2343366at2759"/>
<sequence length="2293" mass="254254">MKRQDEHLIGRQNTEENKQENATLHLDGKLEEQTPTTPLSGTSVPNISTTPNCAPCSESLISRMEKDKMHPDPHADDVDDLDDMYLDVPPSDDDAAQTHRTTSPAMSFRSAISSPTSPEDFDMVDVTPLTSPRPTGAAVTGSSLNHESPMASSGVVNSDLALEIAGMYRILDLVNEQGSGGLVDKIVIAQESLGSFINEVCPGAYASMTKIDFSALDCVPVKPLGIYGSRSEIVRFLQDRSVVNADTSTLLRNCRDDASTNGGRTLRSGIYMLWDAANLTIYALYWPEDLTWNDDAPLSSVKNRVTFMRYLTMIADQLVALISDAHGSAIQWNEEERSPVVQMDVDEDEIDRLFSFEVEKSTEQEEQATTRPGITLDFSHVAQSTILGNRPEVLDPDHLHPKLVSGEINCGISQVQIVQPQQTTARMNEQFPLFRLQRFLETGSFRLSSKISEESLSTLLDCGLGGTRARNATKEYEQTMKLIASKHSKAIQDQLNEFKSQLADSNHLLVDGLKVLLGDAVVKKFSSLDHARLVGDIALAEETVKSREHVETLSLLHPSIASKIREATQPTSLNISAKSYKEHKKRLMLFEHSTQSSQDLSDTALVELFETAMREPISPEKTKSFLKDMAKSAISVFWPGPTFSTQDAQTHSTASHHSPSDTTFIAGLPVLTDKYPFTTEAATQCFDMAYSSLSALVHKKAHEIAGFAEQAQSAACERQIRQQADASLREESDAARESFLDMVTAAFVNDPKRIYVIESVRGDKSYRGHASSYCVSGSLENQSDAMQQYTVHALMLTQSDRHELQIDPAFIPSPKVPRAGSFTFMLPLDQHLRHLQLLPDERCLVITESQSDQIVVFLDKCLDIGRAVENHRSRKILYREKLGHDVLFAYDETKRMLAVCGSEKKSLHLFLFDEKYSTLQGLGTPVELSVWWDGHSKLTHMAFVCGQGEELVMVDNNGLARTYSLTTMQFRPATLQLAHPPSSIHSAPDGSCLLTTERDAGGWYLRAYHWSSFGSTEGICLALQDIPMDSWVVTSMGNRAQMHFVGLDRRGLACQSLALDITRRMTEFTFKETGGRKVTSTVPRSSAHNCLIECFKDVWIRFPVIPAVQRSAVRSADGKKTPTITFVSQLSAASLQAHFRDMVTTFERSTRKPTEDKLSRICVDTISYSGFLSRSQEVSTFKAGEWLVDLLCLIPIHVAVTRDNRFIPLKDGIWSPDLERALLGATVSQIVDNLTFGWYESIFESYMASKPVRVVSSMGEQSVGKSFALNHLVDTSFAGSAMRTTEGVWMSVTPTPDALIVALDFEGVHSIERSAQEDTLLVLFNTALSNLVLFRNNFALSRDIAGLFQSFQSSSTVLDPAANPSLFKSMLMIIIKDVVESDKEEITKEFRLKFQKIVEVEQGSNFISRLHGGKLTIVPWPVIESRQFYTLFPALKKVLDKQQVTHPRAGIFLQTMKTLMAKLKANDWGALDQNLASHRAQQLLNVLPRALSTGATETEPQIEPLKDIDSGTAIDLPDTDFKFYMGESDGAEIASAERERHLQALLGLELQGNDRFSTAQDAWIAALQTRLDEAADLRVTHVREWLNSNTSRFKADLPQLQDVQRAFEALVVAMKANITICGMPCSNCQLACVSVQHHGGPHNCYTSHRCPHQCEFAEDHVDDTELGCVRVTRKLTYARSLLICVGNLVTLMQDQDALDVVQRRSTTTARSICVLPCHISAESPALSEESGSTMEPSICARGSVKYLTISLIPNMFAKANLVHSNVAFARDCALKLIICMPSRPIILCIFAAKTTLVPLYVNSRASVTLRLPLNQSKPRSLGDMRRFSIPSIHKSLSATRVSCVFPPERRRMKENIFIAQSEMYSTSVRLAASNVVITVRFHWQEHETSHGSMSRTKWAVDGPDGTIVEVNGRRFGSRDDGAPMLCSMYCRDMGRHVHIADCRSADSRNCSGAGIEHIVSRIQPNPERAKDFVSHALFWRRTGFKDPYSHDDQATFAKCDTLCSGQEHQPDATGVAHPSYCTLDILHQPAQPQQAPQNGVGYISRDGHHFSCRNPAQMRQAFHVMIVVDRSGSMGAYDRRPLANTPVTNRLVRSHDNRLGAVYSSLYAFWSARHTSANPTGGAATHRRDAYSVILFDHTMATCINNDFASPPNDLLTRVMAYQAGGGTDYTTAIRHAQALMEANWSTERSPVLIFLSDGECSIADETVRDLCNRAVALGRPLSLQTVSFGPNNQILRRMAQIANDVESRAPQDPMHPMVASSYAEALDSVRLAETFLGLADSLRKPRGSLVHI</sequence>
<feature type="compositionally biased region" description="Polar residues" evidence="1">
    <location>
        <begin position="140"/>
        <end position="150"/>
    </location>
</feature>
<dbReference type="PANTHER" id="PTHR22796:SF1">
    <property type="entry name" value="VWFA DOMAIN-CONTAINING PROTEIN"/>
    <property type="match status" value="1"/>
</dbReference>
<dbReference type="Gene3D" id="3.40.50.410">
    <property type="entry name" value="von Willebrand factor, type A domain"/>
    <property type="match status" value="1"/>
</dbReference>
<evidence type="ECO:0000256" key="1">
    <source>
        <dbReference type="SAM" id="MobiDB-lite"/>
    </source>
</evidence>
<gene>
    <name evidence="3" type="ORF">EIP91_012270</name>
</gene>
<dbReference type="InterPro" id="IPR036322">
    <property type="entry name" value="WD40_repeat_dom_sf"/>
</dbReference>
<dbReference type="PROSITE" id="PS50234">
    <property type="entry name" value="VWFA"/>
    <property type="match status" value="1"/>
</dbReference>
<feature type="compositionally biased region" description="Polar residues" evidence="1">
    <location>
        <begin position="98"/>
        <end position="117"/>
    </location>
</feature>
<dbReference type="GO" id="GO:0003924">
    <property type="term" value="F:GTPase activity"/>
    <property type="evidence" value="ECO:0007669"/>
    <property type="project" value="InterPro"/>
</dbReference>
<accession>A0A4R0RKX3</accession>
<dbReference type="Proteomes" id="UP000292702">
    <property type="component" value="Unassembled WGS sequence"/>
</dbReference>
<evidence type="ECO:0000259" key="2">
    <source>
        <dbReference type="PROSITE" id="PS50234"/>
    </source>
</evidence>
<feature type="domain" description="VWFA" evidence="2">
    <location>
        <begin position="2063"/>
        <end position="2276"/>
    </location>
</feature>
<dbReference type="GO" id="GO:0005525">
    <property type="term" value="F:GTP binding"/>
    <property type="evidence" value="ECO:0007669"/>
    <property type="project" value="InterPro"/>
</dbReference>
<dbReference type="Pfam" id="PF02263">
    <property type="entry name" value="GBP"/>
    <property type="match status" value="1"/>
</dbReference>
<dbReference type="Gene3D" id="3.40.50.300">
    <property type="entry name" value="P-loop containing nucleotide triphosphate hydrolases"/>
    <property type="match status" value="1"/>
</dbReference>
<dbReference type="SUPFAM" id="SSF52540">
    <property type="entry name" value="P-loop containing nucleoside triphosphate hydrolases"/>
    <property type="match status" value="1"/>
</dbReference>
<comment type="caution">
    <text evidence="3">The sequence shown here is derived from an EMBL/GenBank/DDBJ whole genome shotgun (WGS) entry which is preliminary data.</text>
</comment>
<evidence type="ECO:0000313" key="4">
    <source>
        <dbReference type="Proteomes" id="UP000292702"/>
    </source>
</evidence>
<dbReference type="InterPro" id="IPR036465">
    <property type="entry name" value="vWFA_dom_sf"/>
</dbReference>
<dbReference type="InterPro" id="IPR027417">
    <property type="entry name" value="P-loop_NTPase"/>
</dbReference>
<dbReference type="SMART" id="SM00327">
    <property type="entry name" value="VWA"/>
    <property type="match status" value="1"/>
</dbReference>
<feature type="compositionally biased region" description="Acidic residues" evidence="1">
    <location>
        <begin position="77"/>
        <end position="95"/>
    </location>
</feature>
<dbReference type="EMBL" id="RWJN01000093">
    <property type="protein sequence ID" value="TCD67573.1"/>
    <property type="molecule type" value="Genomic_DNA"/>
</dbReference>
<keyword evidence="4" id="KW-1185">Reference proteome</keyword>
<dbReference type="CDD" id="cd00198">
    <property type="entry name" value="vWFA"/>
    <property type="match status" value="1"/>
</dbReference>
<name>A0A4R0RKX3_9APHY</name>